<evidence type="ECO:0000313" key="2">
    <source>
        <dbReference type="EMBL" id="KJA28449.1"/>
    </source>
</evidence>
<proteinExistence type="predicted"/>
<feature type="compositionally biased region" description="Basic residues" evidence="1">
    <location>
        <begin position="695"/>
        <end position="711"/>
    </location>
</feature>
<feature type="region of interest" description="Disordered" evidence="1">
    <location>
        <begin position="550"/>
        <end position="825"/>
    </location>
</feature>
<feature type="compositionally biased region" description="Polar residues" evidence="1">
    <location>
        <begin position="742"/>
        <end position="755"/>
    </location>
</feature>
<evidence type="ECO:0000256" key="1">
    <source>
        <dbReference type="SAM" id="MobiDB-lite"/>
    </source>
</evidence>
<feature type="compositionally biased region" description="Basic and acidic residues" evidence="1">
    <location>
        <begin position="756"/>
        <end position="771"/>
    </location>
</feature>
<evidence type="ECO:0000313" key="3">
    <source>
        <dbReference type="Proteomes" id="UP000054270"/>
    </source>
</evidence>
<reference evidence="3" key="1">
    <citation type="submission" date="2014-04" db="EMBL/GenBank/DDBJ databases">
        <title>Evolutionary Origins and Diversification of the Mycorrhizal Mutualists.</title>
        <authorList>
            <consortium name="DOE Joint Genome Institute"/>
            <consortium name="Mycorrhizal Genomics Consortium"/>
            <person name="Kohler A."/>
            <person name="Kuo A."/>
            <person name="Nagy L.G."/>
            <person name="Floudas D."/>
            <person name="Copeland A."/>
            <person name="Barry K.W."/>
            <person name="Cichocki N."/>
            <person name="Veneault-Fourrey C."/>
            <person name="LaButti K."/>
            <person name="Lindquist E.A."/>
            <person name="Lipzen A."/>
            <person name="Lundell T."/>
            <person name="Morin E."/>
            <person name="Murat C."/>
            <person name="Riley R."/>
            <person name="Ohm R."/>
            <person name="Sun H."/>
            <person name="Tunlid A."/>
            <person name="Henrissat B."/>
            <person name="Grigoriev I.V."/>
            <person name="Hibbett D.S."/>
            <person name="Martin F."/>
        </authorList>
    </citation>
    <scope>NUCLEOTIDE SEQUENCE [LARGE SCALE GENOMIC DNA]</scope>
    <source>
        <strain evidence="3">FD-334 SS-4</strain>
    </source>
</reference>
<dbReference type="OMA" id="LDHNQPS"/>
<accession>A0A0D2PC48</accession>
<organism evidence="2 3">
    <name type="scientific">Hypholoma sublateritium (strain FD-334 SS-4)</name>
    <dbReference type="NCBI Taxonomy" id="945553"/>
    <lineage>
        <taxon>Eukaryota</taxon>
        <taxon>Fungi</taxon>
        <taxon>Dikarya</taxon>
        <taxon>Basidiomycota</taxon>
        <taxon>Agaricomycotina</taxon>
        <taxon>Agaricomycetes</taxon>
        <taxon>Agaricomycetidae</taxon>
        <taxon>Agaricales</taxon>
        <taxon>Agaricineae</taxon>
        <taxon>Strophariaceae</taxon>
        <taxon>Hypholoma</taxon>
    </lineage>
</organism>
<gene>
    <name evidence="2" type="ORF">HYPSUDRAFT_129379</name>
</gene>
<sequence>MSFFDVFHQLSTTRAWPLRAFFRCPGLFDSDSSFHPAPRATNNDISSSVSFMTAPMPTLYPAYIPPMPSQTPTTISPFMEMPLELICTVIEAACEGTDDSTRVGLLKSCSLVCRTWSNASQRLLFSKVTLRSQRAFESFMFAVDRSAEHGTSLGDAVQHLSVVLDHNQPSGLHQNSLALAVTACPNLSRMGISLYGCAEPGNDIIGAPDVSRLRRAAPSFDETTLTLLKSGPKIQCLHFDNWSENHNSIFQLLDIWPSLQFLSIGGTPPQHLQNSPPPFPCALRGVRFNFQTTPSVDFMRWLLFNSAESLETLHFERDPCADVLEYLIDAHGGHLRSISLPGYGSSLLMGMVTKVPYLRELRTENPSTLSAHHANLSDKVEHLAFGLDRNTPLGSIIDVIKTRENLQTVTVHVSANGDHHPLFCSLKIACMYRGIGYDITTDLRLFRAANTWVIMASSSLSSVVSGLVRASMGSSVPSTVKDDDLDRAVAELIVREAKKKAESYGQQGIRAYISNNTTDSNAPKPNKRFLSSIIKSTDDHNRTVLRAQAQAAQEVKREREEQERRQRRARAEEAAEAEKLRRSGREAKRKSTKDEDGWDRWDGRTAKRKKVSRDWEAYDGRDEEDHDRYRKRRGNLSRSSSRDRERKAGSPSLTKPRTTQDNEETTRRRRRSRSASPRRHRSRDGSEERHEDSRRHKRPRSRERSHRHSRRSPSPSGPRQEAKSDKRKRTHSPKHALDNIRDNSVTLRSPSPTSDTHSRGERRNRISREPEPSPQTKPPAKSKDRETVLPSPRQSSPRDSGSRSPSPGPHPPIQRPSKMDRYFEESYDPRLDVAPLAAPAVPATGLINNAEFEGWDAMLELIRARREDKLEKKRLERLGLLPPKEKTKSKKGVVVDSAPAVADRWTGDGVSIMDIEYAKRGAVREWDMGKEGF</sequence>
<dbReference type="STRING" id="945553.A0A0D2PC48"/>
<dbReference type="Proteomes" id="UP000054270">
    <property type="component" value="Unassembled WGS sequence"/>
</dbReference>
<feature type="compositionally biased region" description="Basic and acidic residues" evidence="1">
    <location>
        <begin position="592"/>
        <end position="605"/>
    </location>
</feature>
<dbReference type="OrthoDB" id="2522283at2759"/>
<protein>
    <submittedName>
        <fullName evidence="2">Uncharacterized protein</fullName>
    </submittedName>
</protein>
<feature type="compositionally biased region" description="Basic and acidic residues" evidence="1">
    <location>
        <begin position="683"/>
        <end position="694"/>
    </location>
</feature>
<name>A0A0D2PC48_HYPSF</name>
<feature type="compositionally biased region" description="Basic and acidic residues" evidence="1">
    <location>
        <begin position="554"/>
        <end position="586"/>
    </location>
</feature>
<feature type="compositionally biased region" description="Low complexity" evidence="1">
    <location>
        <begin position="790"/>
        <end position="805"/>
    </location>
</feature>
<dbReference type="PANTHER" id="PTHR40132:SF1">
    <property type="entry name" value="PRE-MRNA-SPLICING FACTOR 38B"/>
    <property type="match status" value="1"/>
</dbReference>
<dbReference type="EMBL" id="KN817521">
    <property type="protein sequence ID" value="KJA28449.1"/>
    <property type="molecule type" value="Genomic_DNA"/>
</dbReference>
<feature type="compositionally biased region" description="Basic residues" evidence="1">
    <location>
        <begin position="667"/>
        <end position="682"/>
    </location>
</feature>
<feature type="compositionally biased region" description="Basic residues" evidence="1">
    <location>
        <begin position="725"/>
        <end position="734"/>
    </location>
</feature>
<keyword evidence="3" id="KW-1185">Reference proteome</keyword>
<dbReference type="AlphaFoldDB" id="A0A0D2PC48"/>
<dbReference type="PANTHER" id="PTHR40132">
    <property type="entry name" value="PRE-MRNA-SPLICING FACTOR 38B"/>
    <property type="match status" value="1"/>
</dbReference>